<feature type="domain" description="EGF-like" evidence="4">
    <location>
        <begin position="158"/>
        <end position="196"/>
    </location>
</feature>
<feature type="transmembrane region" description="Helical" evidence="3">
    <location>
        <begin position="488"/>
        <end position="507"/>
    </location>
</feature>
<comment type="caution">
    <text evidence="1">Lacks conserved residue(s) required for the propagation of feature annotation.</text>
</comment>
<evidence type="ECO:0000256" key="1">
    <source>
        <dbReference type="PROSITE-ProRule" id="PRU00076"/>
    </source>
</evidence>
<organism evidence="5 6">
    <name type="scientific">Cylicocyclus nassatus</name>
    <name type="common">Nematode worm</name>
    <dbReference type="NCBI Taxonomy" id="53992"/>
    <lineage>
        <taxon>Eukaryota</taxon>
        <taxon>Metazoa</taxon>
        <taxon>Ecdysozoa</taxon>
        <taxon>Nematoda</taxon>
        <taxon>Chromadorea</taxon>
        <taxon>Rhabditida</taxon>
        <taxon>Rhabditina</taxon>
        <taxon>Rhabditomorpha</taxon>
        <taxon>Strongyloidea</taxon>
        <taxon>Strongylidae</taxon>
        <taxon>Cylicocyclus</taxon>
    </lineage>
</organism>
<evidence type="ECO:0000256" key="2">
    <source>
        <dbReference type="SAM" id="MobiDB-lite"/>
    </source>
</evidence>
<dbReference type="SMART" id="SM00181">
    <property type="entry name" value="EGF"/>
    <property type="match status" value="2"/>
</dbReference>
<dbReference type="SUPFAM" id="SSF57196">
    <property type="entry name" value="EGF/Laminin"/>
    <property type="match status" value="1"/>
</dbReference>
<evidence type="ECO:0000256" key="3">
    <source>
        <dbReference type="SAM" id="Phobius"/>
    </source>
</evidence>
<dbReference type="PROSITE" id="PS50026">
    <property type="entry name" value="EGF_3"/>
    <property type="match status" value="1"/>
</dbReference>
<dbReference type="PROSITE" id="PS01186">
    <property type="entry name" value="EGF_2"/>
    <property type="match status" value="1"/>
</dbReference>
<feature type="region of interest" description="Disordered" evidence="2">
    <location>
        <begin position="681"/>
        <end position="700"/>
    </location>
</feature>
<feature type="transmembrane region" description="Helical" evidence="3">
    <location>
        <begin position="329"/>
        <end position="355"/>
    </location>
</feature>
<comment type="caution">
    <text evidence="5">The sequence shown here is derived from an EMBL/GenBank/DDBJ whole genome shotgun (WGS) entry which is preliminary data.</text>
</comment>
<dbReference type="PANTHER" id="PTHR24033:SF151">
    <property type="entry name" value="NOTCH 2"/>
    <property type="match status" value="1"/>
</dbReference>
<keyword evidence="1" id="KW-0245">EGF-like domain</keyword>
<evidence type="ECO:0000259" key="4">
    <source>
        <dbReference type="PROSITE" id="PS50026"/>
    </source>
</evidence>
<proteinExistence type="predicted"/>
<keyword evidence="1" id="KW-1015">Disulfide bond</keyword>
<feature type="transmembrane region" description="Helical" evidence="3">
    <location>
        <begin position="456"/>
        <end position="476"/>
    </location>
</feature>
<dbReference type="EMBL" id="CATQJL010000305">
    <property type="protein sequence ID" value="CAJ0600956.1"/>
    <property type="molecule type" value="Genomic_DNA"/>
</dbReference>
<dbReference type="CDD" id="cd00054">
    <property type="entry name" value="EGF_CA"/>
    <property type="match status" value="1"/>
</dbReference>
<keyword evidence="3" id="KW-1133">Transmembrane helix</keyword>
<dbReference type="InterPro" id="IPR051830">
    <property type="entry name" value="NOTCH_homolog"/>
</dbReference>
<reference evidence="5" key="1">
    <citation type="submission" date="2023-07" db="EMBL/GenBank/DDBJ databases">
        <authorList>
            <consortium name="CYATHOMIX"/>
        </authorList>
    </citation>
    <scope>NUCLEOTIDE SEQUENCE</scope>
    <source>
        <strain evidence="5">N/A</strain>
    </source>
</reference>
<feature type="disulfide bond" evidence="1">
    <location>
        <begin position="186"/>
        <end position="195"/>
    </location>
</feature>
<accession>A0AA36GZD3</accession>
<feature type="transmembrane region" description="Helical" evidence="3">
    <location>
        <begin position="287"/>
        <end position="308"/>
    </location>
</feature>
<gene>
    <name evidence="5" type="ORF">CYNAS_LOCUS12939</name>
</gene>
<protein>
    <recommendedName>
        <fullName evidence="4">EGF-like domain-containing protein</fullName>
    </recommendedName>
</protein>
<dbReference type="InterPro" id="IPR000742">
    <property type="entry name" value="EGF"/>
</dbReference>
<evidence type="ECO:0000313" key="5">
    <source>
        <dbReference type="EMBL" id="CAJ0600956.1"/>
    </source>
</evidence>
<keyword evidence="3" id="KW-0812">Transmembrane</keyword>
<dbReference type="CDD" id="cd00055">
    <property type="entry name" value="EGF_Lam"/>
    <property type="match status" value="1"/>
</dbReference>
<feature type="transmembrane region" description="Helical" evidence="3">
    <location>
        <begin position="375"/>
        <end position="401"/>
    </location>
</feature>
<evidence type="ECO:0000313" key="6">
    <source>
        <dbReference type="Proteomes" id="UP001176961"/>
    </source>
</evidence>
<name>A0AA36GZD3_CYLNA</name>
<keyword evidence="3" id="KW-0472">Membrane</keyword>
<dbReference type="Proteomes" id="UP001176961">
    <property type="component" value="Unassembled WGS sequence"/>
</dbReference>
<feature type="compositionally biased region" description="Polar residues" evidence="2">
    <location>
        <begin position="681"/>
        <end position="694"/>
    </location>
</feature>
<feature type="transmembrane region" description="Helical" evidence="3">
    <location>
        <begin position="257"/>
        <end position="275"/>
    </location>
</feature>
<feature type="transmembrane region" description="Helical" evidence="3">
    <location>
        <begin position="433"/>
        <end position="450"/>
    </location>
</feature>
<dbReference type="AlphaFoldDB" id="A0AA36GZD3"/>
<keyword evidence="6" id="KW-1185">Reference proteome</keyword>
<dbReference type="InterPro" id="IPR002049">
    <property type="entry name" value="LE_dom"/>
</dbReference>
<sequence length="749" mass="85155">MKGTTRLFLAVMNTTKPNTRFGDVYGVCKTPKYCSKMRCNLSDYASYDSATKLVLPSNHIMDIGESLSVVCDDDGVTRNITVTCNAKGSLLPHPTYVNCSRNYEDNVEEVLKNLEASPSIQRSCEDCHELGTSDCFPGPEGYRCTCKSNWTGPTCWKSPDQCKLTNLQCGPNGTCVSAVDQAYCECKEGYGGAVCEIAKSKLSFAENESSIINSVREGATALTFSEFITLILKGAMKLYFPKSGRDTQVYYQNLRSFVLCNAGLIVLLFHHPALFDLSRFHCSMWSYIITTMYSLGIGFLAMEALNVWKVTHLQQINIWSNPMKRYAKIPRLSGQTLLIGVLFGGSVVVFAFAQYYKSATQWSCLGHFTKETSNLWLPVVLVNTCAALAASSFSYFSLFTMKNIPQYRQKMDSFLSEEYYVVKWSVEKCYRNAVFLFFLPWLLLASWITLAISSDWVTNNTLNILTVVFSFAYSAVNIMQSFITSPSMYSLLVSYAMMILPNAWSPMQDPVMMYKRSEVLKQRKMRKESRKHPDVPRIPQEMSAHTWKLGYPAVYIDESESGQNNLRSTVVSDQIRFLVLKWMLRTRTSDPQKEITKATRYDFELRGLLDNLFNVIGNLKVLRPGRMNFQSDDNTKVLEDYKALFVCDPFQVCLLSVMKADGYTKSMKSLRTPVDLLQSTTPLDKTSSVNNGNTHDQKLDTRPVLRNNTDRYWMLRKKEKTLLQLKNQSDVVWQMAKQNRSYIKCSMAL</sequence>
<dbReference type="PANTHER" id="PTHR24033">
    <property type="entry name" value="EGF-LIKE DOMAIN-CONTAINING PROTEIN"/>
    <property type="match status" value="1"/>
</dbReference>
<dbReference type="Gene3D" id="2.10.25.10">
    <property type="entry name" value="Laminin"/>
    <property type="match status" value="1"/>
</dbReference>
<dbReference type="PROSITE" id="PS00022">
    <property type="entry name" value="EGF_1"/>
    <property type="match status" value="2"/>
</dbReference>